<evidence type="ECO:0000313" key="16">
    <source>
        <dbReference type="Proteomes" id="UP000243688"/>
    </source>
</evidence>
<evidence type="ECO:0000256" key="8">
    <source>
        <dbReference type="ARBA" id="ARBA00022840"/>
    </source>
</evidence>
<dbReference type="InterPro" id="IPR001650">
    <property type="entry name" value="Helicase_C-like"/>
</dbReference>
<dbReference type="NCBIfam" id="NF004066">
    <property type="entry name" value="PRK05580.1-3"/>
    <property type="match status" value="1"/>
</dbReference>
<dbReference type="InterPro" id="IPR040498">
    <property type="entry name" value="PriA_CRR"/>
</dbReference>
<dbReference type="GO" id="GO:0016887">
    <property type="term" value="F:ATP hydrolysis activity"/>
    <property type="evidence" value="ECO:0007669"/>
    <property type="project" value="RHEA"/>
</dbReference>
<keyword evidence="3 12" id="KW-0479">Metal-binding</keyword>
<name>A0A2A6E3M2_9BACL</name>
<dbReference type="GO" id="GO:0006302">
    <property type="term" value="P:double-strand break repair"/>
    <property type="evidence" value="ECO:0007669"/>
    <property type="project" value="InterPro"/>
</dbReference>
<dbReference type="CDD" id="cd17929">
    <property type="entry name" value="DEXHc_priA"/>
    <property type="match status" value="1"/>
</dbReference>
<dbReference type="CDD" id="cd18804">
    <property type="entry name" value="SF2_C_priA"/>
    <property type="match status" value="1"/>
</dbReference>
<organism evidence="15 16">
    <name type="scientific">Candidatus Reconcilbacillus cellulovorans</name>
    <dbReference type="NCBI Taxonomy" id="1906605"/>
    <lineage>
        <taxon>Bacteria</taxon>
        <taxon>Bacillati</taxon>
        <taxon>Bacillota</taxon>
        <taxon>Bacilli</taxon>
        <taxon>Bacillales</taxon>
        <taxon>Paenibacillaceae</taxon>
        <taxon>Candidatus Reconcilbacillus</taxon>
    </lineage>
</organism>
<dbReference type="InterPro" id="IPR027417">
    <property type="entry name" value="P-loop_NTPase"/>
</dbReference>
<dbReference type="SMART" id="SM00490">
    <property type="entry name" value="HELICc"/>
    <property type="match status" value="1"/>
</dbReference>
<keyword evidence="6 12" id="KW-0347">Helicase</keyword>
<feature type="binding site" evidence="12">
    <location>
        <position position="529"/>
    </location>
    <ligand>
        <name>Zn(2+)</name>
        <dbReference type="ChEBI" id="CHEBI:29105"/>
        <label>1</label>
    </ligand>
</feature>
<dbReference type="GO" id="GO:0005524">
    <property type="term" value="F:ATP binding"/>
    <property type="evidence" value="ECO:0007669"/>
    <property type="project" value="UniProtKB-UniRule"/>
</dbReference>
<dbReference type="InterPro" id="IPR041236">
    <property type="entry name" value="PriA_C"/>
</dbReference>
<dbReference type="GO" id="GO:0003677">
    <property type="term" value="F:DNA binding"/>
    <property type="evidence" value="ECO:0007669"/>
    <property type="project" value="UniProtKB-UniRule"/>
</dbReference>
<comment type="catalytic activity">
    <reaction evidence="12">
        <text>Couples ATP hydrolysis with the unwinding of duplex DNA by translocating in the 3'-5' direction.</text>
        <dbReference type="EC" id="5.6.2.4"/>
    </reaction>
</comment>
<dbReference type="GO" id="GO:0006270">
    <property type="term" value="P:DNA replication initiation"/>
    <property type="evidence" value="ECO:0007669"/>
    <property type="project" value="TreeGrafter"/>
</dbReference>
<feature type="domain" description="Helicase ATP-binding" evidence="13">
    <location>
        <begin position="289"/>
        <end position="455"/>
    </location>
</feature>
<keyword evidence="10 12" id="KW-0413">Isomerase</keyword>
<feature type="binding site" evidence="12">
    <location>
        <position position="569"/>
    </location>
    <ligand>
        <name>Zn(2+)</name>
        <dbReference type="ChEBI" id="CHEBI:29105"/>
        <label>1</label>
    </ligand>
</feature>
<protein>
    <recommendedName>
        <fullName evidence="12">Replication restart protein PriA</fullName>
    </recommendedName>
    <alternativeName>
        <fullName evidence="12">ATP-dependent DNA helicase PriA</fullName>
        <ecNumber evidence="12">5.6.2.4</ecNumber>
    </alternativeName>
    <alternativeName>
        <fullName evidence="12">DNA 3'-5' helicase PriA</fullName>
    </alternativeName>
</protein>
<evidence type="ECO:0000259" key="14">
    <source>
        <dbReference type="PROSITE" id="PS51194"/>
    </source>
</evidence>
<dbReference type="AlphaFoldDB" id="A0A2A6E3M2"/>
<dbReference type="PROSITE" id="PS51192">
    <property type="entry name" value="HELICASE_ATP_BIND_1"/>
    <property type="match status" value="1"/>
</dbReference>
<dbReference type="GO" id="GO:0006310">
    <property type="term" value="P:DNA recombination"/>
    <property type="evidence" value="ECO:0007669"/>
    <property type="project" value="InterPro"/>
</dbReference>
<dbReference type="InterPro" id="IPR014001">
    <property type="entry name" value="Helicase_ATP-bd"/>
</dbReference>
<dbReference type="Proteomes" id="UP000243688">
    <property type="component" value="Unassembled WGS sequence"/>
</dbReference>
<comment type="function">
    <text evidence="12">Initiates the restart of stalled replication forks, which reloads the replicative helicase on sites other than the origin of replication. Recognizes and binds to abandoned replication forks and remodels them to uncover a helicase loading site. Promotes assembly of the primosome at these replication forks.</text>
</comment>
<reference evidence="15 16" key="1">
    <citation type="submission" date="2016-12" db="EMBL/GenBank/DDBJ databases">
        <title>Candidatus Reconcilibacillus cellulovorans genome.</title>
        <authorList>
            <person name="Kolinko S."/>
            <person name="Wu Y.-W."/>
            <person name="Tachea F."/>
            <person name="Denzel E."/>
            <person name="Hiras J."/>
            <person name="Baecker N."/>
            <person name="Chan L.J."/>
            <person name="Eichorst S.A."/>
            <person name="Frey D."/>
            <person name="Adams P.D."/>
            <person name="Pray T."/>
            <person name="Tanjore D."/>
            <person name="Petzold C.J."/>
            <person name="Gladden J.M."/>
            <person name="Simmons B.A."/>
            <person name="Singer S.W."/>
        </authorList>
    </citation>
    <scope>NUCLEOTIDE SEQUENCE [LARGE SCALE GENOMIC DNA]</scope>
    <source>
        <strain evidence="15">JTherm</strain>
    </source>
</reference>
<feature type="binding site" evidence="12">
    <location>
        <position position="556"/>
    </location>
    <ligand>
        <name>Zn(2+)</name>
        <dbReference type="ChEBI" id="CHEBI:29105"/>
        <label>2</label>
    </ligand>
</feature>
<feature type="binding site" evidence="12">
    <location>
        <position position="566"/>
    </location>
    <ligand>
        <name>Zn(2+)</name>
        <dbReference type="ChEBI" id="CHEBI:29105"/>
        <label>1</label>
    </ligand>
</feature>
<comment type="catalytic activity">
    <reaction evidence="11 12">
        <text>ATP + H2O = ADP + phosphate + H(+)</text>
        <dbReference type="Rhea" id="RHEA:13065"/>
        <dbReference type="ChEBI" id="CHEBI:15377"/>
        <dbReference type="ChEBI" id="CHEBI:15378"/>
        <dbReference type="ChEBI" id="CHEBI:30616"/>
        <dbReference type="ChEBI" id="CHEBI:43474"/>
        <dbReference type="ChEBI" id="CHEBI:456216"/>
        <dbReference type="EC" id="5.6.2.4"/>
    </reaction>
</comment>
<evidence type="ECO:0000256" key="3">
    <source>
        <dbReference type="ARBA" id="ARBA00022723"/>
    </source>
</evidence>
<keyword evidence="1 12" id="KW-0639">Primosome</keyword>
<dbReference type="FunFam" id="3.40.1440.60:FF:000001">
    <property type="entry name" value="Primosomal protein N"/>
    <property type="match status" value="1"/>
</dbReference>
<dbReference type="GO" id="GO:1990077">
    <property type="term" value="C:primosome complex"/>
    <property type="evidence" value="ECO:0007669"/>
    <property type="project" value="UniProtKB-UniRule"/>
</dbReference>
<evidence type="ECO:0000256" key="12">
    <source>
        <dbReference type="HAMAP-Rule" id="MF_00983"/>
    </source>
</evidence>
<sequence length="824" mass="92515">MYARVVVDVAARAVDRPFDYFVPAELERLVRVGCRVEVPFGSRAVLGFVVELSPEPITDHADVRPITRLLDEEPALTPELVELARWLAQTCVCPWITALQAMTPIALKAKPSRLLMPGPFAPAPGAAMLPDEAKVWAWLHAKGEVTEEEFLKKFPHWADRINHWLAEGMLAEKREVRDRLRPKRMAFVEPAVNVERLRRELDRLPSGAVRRRAALEALLRNGGPMELARLAEEANVPASVFRALAEAGLVRIYERETARDPYAGRSFTPDEPPNLTEDQRRVLGPIEEAVRARRHEAFLLHGVTGSGKTEVYLQAIRACLETGREAVVLVPEISLTPQTVERFKSRFGPAVAVLHSRLSPGERYDEWRKIVRREARIVVGARSAVFAPFADIGLIVLDEEHESSYKQDDSPKYHAVDVALWRGRHHSAPVLLGSATPSLERFAASDAPVNPARQAHGSIRWLSMPRRVGDRPLPDVSVVDMREELRVGNRSMFSRKLAAALEERLVRGEQAVLLMNRRGYATFVMCRACGFAAKCPHCDISLTYHRFSASLRCHYCGYAQSETRECPECGSPYIRHFGAGTQRVEEELRKRFPGARVLRMDLDTTSRKGAHERIVRTFAEGGADVLIGTQMVAKGLDFPGVTLVGIMAADATLRLPDFRSAERTFQLLAQAAGRAGRRERPGEVVIQAYDPDHYSIVCASRHDYASFVVRELAERRRLGYPPFRDLALVAVMHETFAKAMQTAERLADRLRDLGRTTGRTFSLIGPAAPSVPRVGGKYRFHLLALFDRTVDMPELLRRLLDEEADRLRRENVQVSVDVRPQNVM</sequence>
<dbReference type="InterPro" id="IPR042115">
    <property type="entry name" value="PriA_3primeBD_sf"/>
</dbReference>
<dbReference type="FunFam" id="3.40.50.300:FF:000489">
    <property type="entry name" value="Primosome assembly protein PriA"/>
    <property type="match status" value="1"/>
</dbReference>
<keyword evidence="9 12" id="KW-0238">DNA-binding</keyword>
<dbReference type="InterPro" id="IPR005259">
    <property type="entry name" value="PriA"/>
</dbReference>
<dbReference type="HAMAP" id="MF_00983">
    <property type="entry name" value="PriA"/>
    <property type="match status" value="1"/>
</dbReference>
<evidence type="ECO:0000256" key="2">
    <source>
        <dbReference type="ARBA" id="ARBA00022705"/>
    </source>
</evidence>
<dbReference type="Pfam" id="PF18319">
    <property type="entry name" value="Zn_ribbon_PriA"/>
    <property type="match status" value="1"/>
</dbReference>
<accession>A0A2A6E3M2</accession>
<evidence type="ECO:0000256" key="9">
    <source>
        <dbReference type="ARBA" id="ARBA00023125"/>
    </source>
</evidence>
<comment type="subunit">
    <text evidence="12">Component of the replication restart primosome.</text>
</comment>
<dbReference type="PANTHER" id="PTHR30580">
    <property type="entry name" value="PRIMOSOMAL PROTEIN N"/>
    <property type="match status" value="1"/>
</dbReference>
<evidence type="ECO:0000259" key="13">
    <source>
        <dbReference type="PROSITE" id="PS51192"/>
    </source>
</evidence>
<dbReference type="PANTHER" id="PTHR30580:SF0">
    <property type="entry name" value="PRIMOSOMAL PROTEIN N"/>
    <property type="match status" value="1"/>
</dbReference>
<dbReference type="Pfam" id="PF18074">
    <property type="entry name" value="PriA_C"/>
    <property type="match status" value="1"/>
</dbReference>
<feature type="binding site" evidence="12">
    <location>
        <position position="553"/>
    </location>
    <ligand>
        <name>Zn(2+)</name>
        <dbReference type="ChEBI" id="CHEBI:29105"/>
        <label>2</label>
    </ligand>
</feature>
<keyword evidence="5 12" id="KW-0378">Hydrolase</keyword>
<dbReference type="Pfam" id="PF00271">
    <property type="entry name" value="Helicase_C"/>
    <property type="match status" value="1"/>
</dbReference>
<keyword evidence="8 12" id="KW-0067">ATP-binding</keyword>
<dbReference type="InterPro" id="IPR041222">
    <property type="entry name" value="PriA_3primeBD"/>
</dbReference>
<dbReference type="GO" id="GO:0006269">
    <property type="term" value="P:DNA replication, synthesis of primer"/>
    <property type="evidence" value="ECO:0007669"/>
    <property type="project" value="UniProtKB-KW"/>
</dbReference>
<evidence type="ECO:0000256" key="11">
    <source>
        <dbReference type="ARBA" id="ARBA00048988"/>
    </source>
</evidence>
<dbReference type="PROSITE" id="PS51194">
    <property type="entry name" value="HELICASE_CTER"/>
    <property type="match status" value="1"/>
</dbReference>
<evidence type="ECO:0000256" key="4">
    <source>
        <dbReference type="ARBA" id="ARBA00022741"/>
    </source>
</evidence>
<keyword evidence="2 12" id="KW-0235">DNA replication</keyword>
<dbReference type="Gene3D" id="3.40.50.300">
    <property type="entry name" value="P-loop containing nucleotide triphosphate hydrolases"/>
    <property type="match status" value="2"/>
</dbReference>
<dbReference type="SMART" id="SM00487">
    <property type="entry name" value="DEXDc"/>
    <property type="match status" value="1"/>
</dbReference>
<dbReference type="SUPFAM" id="SSF52540">
    <property type="entry name" value="P-loop containing nucleoside triphosphate hydrolases"/>
    <property type="match status" value="1"/>
</dbReference>
<comment type="similarity">
    <text evidence="12">Belongs to the helicase family. PriA subfamily.</text>
</comment>
<evidence type="ECO:0000256" key="1">
    <source>
        <dbReference type="ARBA" id="ARBA00022515"/>
    </source>
</evidence>
<dbReference type="Gene3D" id="3.40.1440.60">
    <property type="entry name" value="PriA, 3(prime) DNA-binding domain"/>
    <property type="match status" value="1"/>
</dbReference>
<dbReference type="EMBL" id="MOXJ01000001">
    <property type="protein sequence ID" value="PDO11730.1"/>
    <property type="molecule type" value="Genomic_DNA"/>
</dbReference>
<keyword evidence="4 12" id="KW-0547">Nucleotide-binding</keyword>
<feature type="binding site" evidence="12">
    <location>
        <position position="538"/>
    </location>
    <ligand>
        <name>Zn(2+)</name>
        <dbReference type="ChEBI" id="CHEBI:29105"/>
        <label>2</label>
    </ligand>
</feature>
<feature type="domain" description="Helicase C-terminal" evidence="14">
    <location>
        <begin position="561"/>
        <end position="732"/>
    </location>
</feature>
<feature type="binding site" evidence="12">
    <location>
        <position position="535"/>
    </location>
    <ligand>
        <name>Zn(2+)</name>
        <dbReference type="ChEBI" id="CHEBI:29105"/>
        <label>2</label>
    </ligand>
</feature>
<keyword evidence="7 12" id="KW-0862">Zinc</keyword>
<evidence type="ECO:0000256" key="5">
    <source>
        <dbReference type="ARBA" id="ARBA00022801"/>
    </source>
</evidence>
<dbReference type="InterPro" id="IPR011545">
    <property type="entry name" value="DEAD/DEAH_box_helicase_dom"/>
</dbReference>
<dbReference type="GO" id="GO:0043138">
    <property type="term" value="F:3'-5' DNA helicase activity"/>
    <property type="evidence" value="ECO:0007669"/>
    <property type="project" value="UniProtKB-EC"/>
</dbReference>
<dbReference type="NCBIfam" id="TIGR00595">
    <property type="entry name" value="priA"/>
    <property type="match status" value="1"/>
</dbReference>
<evidence type="ECO:0000256" key="7">
    <source>
        <dbReference type="ARBA" id="ARBA00022833"/>
    </source>
</evidence>
<evidence type="ECO:0000256" key="10">
    <source>
        <dbReference type="ARBA" id="ARBA00023235"/>
    </source>
</evidence>
<dbReference type="GO" id="GO:0008270">
    <property type="term" value="F:zinc ion binding"/>
    <property type="evidence" value="ECO:0007669"/>
    <property type="project" value="UniProtKB-UniRule"/>
</dbReference>
<gene>
    <name evidence="12" type="primary">priA</name>
    <name evidence="15" type="ORF">BLM47_01105</name>
</gene>
<proteinExistence type="inferred from homology"/>
<comment type="caution">
    <text evidence="15">The sequence shown here is derived from an EMBL/GenBank/DDBJ whole genome shotgun (WGS) entry which is preliminary data.</text>
</comment>
<dbReference type="Pfam" id="PF17764">
    <property type="entry name" value="PriA_3primeBD"/>
    <property type="match status" value="1"/>
</dbReference>
<evidence type="ECO:0000256" key="6">
    <source>
        <dbReference type="ARBA" id="ARBA00022806"/>
    </source>
</evidence>
<dbReference type="EC" id="5.6.2.4" evidence="12"/>
<comment type="cofactor">
    <cofactor evidence="12">
        <name>Zn(2+)</name>
        <dbReference type="ChEBI" id="CHEBI:29105"/>
    </cofactor>
    <text evidence="12">Binds 2 zinc ions per subunit.</text>
</comment>
<evidence type="ECO:0000313" key="15">
    <source>
        <dbReference type="EMBL" id="PDO11730.1"/>
    </source>
</evidence>
<dbReference type="Pfam" id="PF00270">
    <property type="entry name" value="DEAD"/>
    <property type="match status" value="1"/>
</dbReference>
<feature type="binding site" evidence="12">
    <location>
        <position position="526"/>
    </location>
    <ligand>
        <name>Zn(2+)</name>
        <dbReference type="ChEBI" id="CHEBI:29105"/>
        <label>1</label>
    </ligand>
</feature>